<keyword evidence="3" id="KW-1185">Reference proteome</keyword>
<sequence length="204" mass="22071">MRSFWGERVSGHVCTSALPVHCYILGIMEPLSPGADLGPDLSSLCRSEETSARRKLDKSGSQTRPGPSCESLKSDLSKDAIINFKRSFWGERVSGHVCTSALPVHCYILGIMEPLSPGADLGPDLSSLCLSEETSARRKVEKSGSQTRPGPSCESLKSDRSKPLSIDFKRDSNPHPALSCGSSLSDSSKDWLEEFKNSPPENMG</sequence>
<reference evidence="2 3" key="1">
    <citation type="submission" date="2024-04" db="EMBL/GenBank/DDBJ databases">
        <authorList>
            <person name="Waldvogel A.-M."/>
            <person name="Schoenle A."/>
        </authorList>
    </citation>
    <scope>NUCLEOTIDE SEQUENCE [LARGE SCALE GENOMIC DNA]</scope>
</reference>
<organism evidence="2 3">
    <name type="scientific">Knipowitschia caucasica</name>
    <name type="common">Caucasian dwarf goby</name>
    <name type="synonym">Pomatoschistus caucasicus</name>
    <dbReference type="NCBI Taxonomy" id="637954"/>
    <lineage>
        <taxon>Eukaryota</taxon>
        <taxon>Metazoa</taxon>
        <taxon>Chordata</taxon>
        <taxon>Craniata</taxon>
        <taxon>Vertebrata</taxon>
        <taxon>Euteleostomi</taxon>
        <taxon>Actinopterygii</taxon>
        <taxon>Neopterygii</taxon>
        <taxon>Teleostei</taxon>
        <taxon>Neoteleostei</taxon>
        <taxon>Acanthomorphata</taxon>
        <taxon>Gobiaria</taxon>
        <taxon>Gobiiformes</taxon>
        <taxon>Gobioidei</taxon>
        <taxon>Gobiidae</taxon>
        <taxon>Gobiinae</taxon>
        <taxon>Knipowitschia</taxon>
    </lineage>
</organism>
<evidence type="ECO:0000313" key="3">
    <source>
        <dbReference type="Proteomes" id="UP001497482"/>
    </source>
</evidence>
<evidence type="ECO:0000313" key="2">
    <source>
        <dbReference type="EMBL" id="CAL1614228.1"/>
    </source>
</evidence>
<dbReference type="Proteomes" id="UP001497482">
    <property type="component" value="Chromosome 8"/>
</dbReference>
<dbReference type="AlphaFoldDB" id="A0AAV2MLA4"/>
<accession>A0AAV2MLA4</accession>
<feature type="compositionally biased region" description="Basic and acidic residues" evidence="1">
    <location>
        <begin position="156"/>
        <end position="173"/>
    </location>
</feature>
<name>A0AAV2MLA4_KNICA</name>
<proteinExistence type="predicted"/>
<protein>
    <submittedName>
        <fullName evidence="2">Uncharacterized protein</fullName>
    </submittedName>
</protein>
<evidence type="ECO:0000256" key="1">
    <source>
        <dbReference type="SAM" id="MobiDB-lite"/>
    </source>
</evidence>
<dbReference type="EMBL" id="OZ035830">
    <property type="protein sequence ID" value="CAL1614228.1"/>
    <property type="molecule type" value="Genomic_DNA"/>
</dbReference>
<feature type="region of interest" description="Disordered" evidence="1">
    <location>
        <begin position="52"/>
        <end position="72"/>
    </location>
</feature>
<feature type="region of interest" description="Disordered" evidence="1">
    <location>
        <begin position="136"/>
        <end position="204"/>
    </location>
</feature>
<feature type="compositionally biased region" description="Basic and acidic residues" evidence="1">
    <location>
        <begin position="187"/>
        <end position="196"/>
    </location>
</feature>
<gene>
    <name evidence="2" type="ORF">KC01_LOCUS40293</name>
</gene>